<feature type="transmembrane region" description="Helical" evidence="10">
    <location>
        <begin position="148"/>
        <end position="181"/>
    </location>
</feature>
<dbReference type="RefSeq" id="WP_382359447.1">
    <property type="nucleotide sequence ID" value="NZ_JBHLWV010000002.1"/>
</dbReference>
<evidence type="ECO:0000256" key="3">
    <source>
        <dbReference type="ARBA" id="ARBA00022502"/>
    </source>
</evidence>
<dbReference type="PANTHER" id="PTHR12468:SF2">
    <property type="entry name" value="GPI MANNOSYLTRANSFERASE 2"/>
    <property type="match status" value="1"/>
</dbReference>
<dbReference type="PANTHER" id="PTHR12468">
    <property type="entry name" value="GPI MANNOSYLTRANSFERASE 2"/>
    <property type="match status" value="1"/>
</dbReference>
<feature type="transmembrane region" description="Helical" evidence="10">
    <location>
        <begin position="193"/>
        <end position="219"/>
    </location>
</feature>
<comment type="caution">
    <text evidence="11">The sequence shown here is derived from an EMBL/GenBank/DDBJ whole genome shotgun (WGS) entry which is preliminary data.</text>
</comment>
<evidence type="ECO:0000256" key="7">
    <source>
        <dbReference type="ARBA" id="ARBA00022824"/>
    </source>
</evidence>
<keyword evidence="7" id="KW-0256">Endoplasmic reticulum</keyword>
<evidence type="ECO:0000256" key="8">
    <source>
        <dbReference type="ARBA" id="ARBA00022989"/>
    </source>
</evidence>
<sequence>MTRNPTSTRARTGVPQWSLAVLTYLAVRAVGVLVLVPMAARHDLSLSNVLAKWDGQWLLSIAEHGYGGVPSTLTDAQGIHTAETAYAFFPGYPLLVGWLGALPGVSTFGAGVLLNVLFGALAAVAVARLGTLCAERTALGGDPDRSGLYLVVLFAATPMSVVLNMAYTEALFCALAAWALVWVLERQWLAAGAAALLIGLVRPTGVAVIVVVMLAAALAHRDGPRAWAAVVLAPLGYLGYLGYVGVMTGSPTGWFTIQTTGWNTRVDFGAAAGRFLIDAFTGAEDFATIATALVMVGTVGLLAWSVAARLPWPVLVYGALVVASILLSSGLMMSRARLLLPAFVLLIPLALVLSRQRTATAAAVLVPVVVGSAWFGAYMLTVFQYAI</sequence>
<feature type="transmembrane region" description="Helical" evidence="10">
    <location>
        <begin position="361"/>
        <end position="386"/>
    </location>
</feature>
<evidence type="ECO:0000313" key="11">
    <source>
        <dbReference type="EMBL" id="MFC0313393.1"/>
    </source>
</evidence>
<gene>
    <name evidence="11" type="ORF">ACFFJD_00780</name>
</gene>
<keyword evidence="8 10" id="KW-1133">Transmembrane helix</keyword>
<protein>
    <recommendedName>
        <fullName evidence="13">Integral membrane protein</fullName>
    </recommendedName>
</protein>
<feature type="transmembrane region" description="Helical" evidence="10">
    <location>
        <begin position="338"/>
        <end position="354"/>
    </location>
</feature>
<evidence type="ECO:0000256" key="2">
    <source>
        <dbReference type="ARBA" id="ARBA00004687"/>
    </source>
</evidence>
<organism evidence="11 12">
    <name type="scientific">Gordonia phosphorivorans</name>
    <dbReference type="NCBI Taxonomy" id="1056982"/>
    <lineage>
        <taxon>Bacteria</taxon>
        <taxon>Bacillati</taxon>
        <taxon>Actinomycetota</taxon>
        <taxon>Actinomycetes</taxon>
        <taxon>Mycobacteriales</taxon>
        <taxon>Gordoniaceae</taxon>
        <taxon>Gordonia</taxon>
    </lineage>
</organism>
<evidence type="ECO:0008006" key="13">
    <source>
        <dbReference type="Google" id="ProtNLM"/>
    </source>
</evidence>
<feature type="transmembrane region" description="Helical" evidence="10">
    <location>
        <begin position="226"/>
        <end position="246"/>
    </location>
</feature>
<proteinExistence type="predicted"/>
<dbReference type="EMBL" id="JBHLWV010000002">
    <property type="protein sequence ID" value="MFC0313393.1"/>
    <property type="molecule type" value="Genomic_DNA"/>
</dbReference>
<evidence type="ECO:0000256" key="6">
    <source>
        <dbReference type="ARBA" id="ARBA00022692"/>
    </source>
</evidence>
<keyword evidence="3" id="KW-0337">GPI-anchor biosynthesis</keyword>
<name>A0ABV6H601_9ACTN</name>
<evidence type="ECO:0000313" key="12">
    <source>
        <dbReference type="Proteomes" id="UP001589783"/>
    </source>
</evidence>
<evidence type="ECO:0000256" key="5">
    <source>
        <dbReference type="ARBA" id="ARBA00022679"/>
    </source>
</evidence>
<comment type="subcellular location">
    <subcellularLocation>
        <location evidence="1">Endoplasmic reticulum membrane</location>
        <topology evidence="1">Multi-pass membrane protein</topology>
    </subcellularLocation>
</comment>
<evidence type="ECO:0000256" key="9">
    <source>
        <dbReference type="ARBA" id="ARBA00023136"/>
    </source>
</evidence>
<keyword evidence="6 10" id="KW-0812">Transmembrane</keyword>
<keyword evidence="12" id="KW-1185">Reference proteome</keyword>
<feature type="transmembrane region" description="Helical" evidence="10">
    <location>
        <begin position="286"/>
        <end position="307"/>
    </location>
</feature>
<comment type="pathway">
    <text evidence="2">Glycolipid biosynthesis; glycosylphosphatidylinositol-anchor biosynthesis.</text>
</comment>
<accession>A0ABV6H601</accession>
<keyword evidence="4" id="KW-0328">Glycosyltransferase</keyword>
<evidence type="ECO:0000256" key="10">
    <source>
        <dbReference type="SAM" id="Phobius"/>
    </source>
</evidence>
<feature type="transmembrane region" description="Helical" evidence="10">
    <location>
        <begin position="314"/>
        <end position="332"/>
    </location>
</feature>
<keyword evidence="9 10" id="KW-0472">Membrane</keyword>
<evidence type="ECO:0000256" key="4">
    <source>
        <dbReference type="ARBA" id="ARBA00022676"/>
    </source>
</evidence>
<keyword evidence="5" id="KW-0808">Transferase</keyword>
<evidence type="ECO:0000256" key="1">
    <source>
        <dbReference type="ARBA" id="ARBA00004477"/>
    </source>
</evidence>
<dbReference type="Proteomes" id="UP001589783">
    <property type="component" value="Unassembled WGS sequence"/>
</dbReference>
<reference evidence="11 12" key="1">
    <citation type="submission" date="2024-09" db="EMBL/GenBank/DDBJ databases">
        <authorList>
            <person name="Sun Q."/>
            <person name="Mori K."/>
        </authorList>
    </citation>
    <scope>NUCLEOTIDE SEQUENCE [LARGE SCALE GENOMIC DNA]</scope>
    <source>
        <strain evidence="11 12">CCM 7957</strain>
    </source>
</reference>
<feature type="transmembrane region" description="Helical" evidence="10">
    <location>
        <begin position="21"/>
        <end position="40"/>
    </location>
</feature>
<dbReference type="InterPro" id="IPR007315">
    <property type="entry name" value="PIG-V/Gpi18"/>
</dbReference>